<dbReference type="InterPro" id="IPR050194">
    <property type="entry name" value="Glycosyltransferase_grp1"/>
</dbReference>
<evidence type="ECO:0000313" key="3">
    <source>
        <dbReference type="Proteomes" id="UP001250662"/>
    </source>
</evidence>
<dbReference type="GO" id="GO:0016757">
    <property type="term" value="F:glycosyltransferase activity"/>
    <property type="evidence" value="ECO:0007669"/>
    <property type="project" value="UniProtKB-KW"/>
</dbReference>
<dbReference type="PANTHER" id="PTHR45947:SF3">
    <property type="entry name" value="SULFOQUINOVOSYL TRANSFERASE SQD2"/>
    <property type="match status" value="1"/>
</dbReference>
<name>A0ABU3BKI4_9FLAO</name>
<dbReference type="EC" id="2.4.-.-" evidence="2"/>
<dbReference type="Proteomes" id="UP001250662">
    <property type="component" value="Unassembled WGS sequence"/>
</dbReference>
<dbReference type="CDD" id="cd03801">
    <property type="entry name" value="GT4_PimA-like"/>
    <property type="match status" value="1"/>
</dbReference>
<dbReference type="Pfam" id="PF00534">
    <property type="entry name" value="Glycos_transf_1"/>
    <property type="match status" value="1"/>
</dbReference>
<keyword evidence="2" id="KW-0328">Glycosyltransferase</keyword>
<dbReference type="SUPFAM" id="SSF53756">
    <property type="entry name" value="UDP-Glycosyltransferase/glycogen phosphorylase"/>
    <property type="match status" value="1"/>
</dbReference>
<dbReference type="EMBL" id="JAVRHU010000004">
    <property type="protein sequence ID" value="MDT0622664.1"/>
    <property type="molecule type" value="Genomic_DNA"/>
</dbReference>
<keyword evidence="2" id="KW-0808">Transferase</keyword>
<sequence>MRTTVHYITNIAPLYRKNLWNRLLHNKDIDIKFFFGKGKSGIKEIDTTDEEYKNYQSSFFELKNYWFKSKILVWQSKVIANSFSQKPDLTILLGEFAVLSNWILALIYKVRRIPLVIYGHGMYGNEKGVKALLRKLYLKTADAHLVYENHAKNVMIQSGFNAKDIYVFYNSLDYDTQIKQRNELLTETKKSKDFFEDKSRPVVVFIGRLTEEKKLHYLIEISKRLEHDTPINLLFIGKGPVMESLKNKAKNDLKDKSYHFYGACYDESELGELLFNSDLCISPGNVGLTAIHALTYGTPVATHSNIFEQGPEVEAIQEGDTGFFFEQHNLEDLAQKTKEWINHSSINREAIRKKCFNIIETRYNPDNQLKIFKRLLAEQIKPES</sequence>
<keyword evidence="3" id="KW-1185">Reference proteome</keyword>
<dbReference type="Gene3D" id="3.40.50.2000">
    <property type="entry name" value="Glycogen Phosphorylase B"/>
    <property type="match status" value="2"/>
</dbReference>
<comment type="caution">
    <text evidence="2">The sequence shown here is derived from an EMBL/GenBank/DDBJ whole genome shotgun (WGS) entry which is preliminary data.</text>
</comment>
<accession>A0ABU3BKI4</accession>
<evidence type="ECO:0000313" key="2">
    <source>
        <dbReference type="EMBL" id="MDT0622664.1"/>
    </source>
</evidence>
<reference evidence="2 3" key="1">
    <citation type="submission" date="2023-09" db="EMBL/GenBank/DDBJ databases">
        <authorList>
            <person name="Rey-Velasco X."/>
        </authorList>
    </citation>
    <scope>NUCLEOTIDE SEQUENCE [LARGE SCALE GENOMIC DNA]</scope>
    <source>
        <strain evidence="2 3">P007</strain>
    </source>
</reference>
<dbReference type="PANTHER" id="PTHR45947">
    <property type="entry name" value="SULFOQUINOVOSYL TRANSFERASE SQD2"/>
    <property type="match status" value="1"/>
</dbReference>
<feature type="domain" description="Glycosyl transferase family 1" evidence="1">
    <location>
        <begin position="189"/>
        <end position="352"/>
    </location>
</feature>
<evidence type="ECO:0000259" key="1">
    <source>
        <dbReference type="Pfam" id="PF00534"/>
    </source>
</evidence>
<gene>
    <name evidence="2" type="ORF">RM520_13625</name>
</gene>
<organism evidence="2 3">
    <name type="scientific">Croceitalea vernalis</name>
    <dbReference type="NCBI Taxonomy" id="3075599"/>
    <lineage>
        <taxon>Bacteria</taxon>
        <taxon>Pseudomonadati</taxon>
        <taxon>Bacteroidota</taxon>
        <taxon>Flavobacteriia</taxon>
        <taxon>Flavobacteriales</taxon>
        <taxon>Flavobacteriaceae</taxon>
        <taxon>Croceitalea</taxon>
    </lineage>
</organism>
<dbReference type="RefSeq" id="WP_311388359.1">
    <property type="nucleotide sequence ID" value="NZ_JAVRHU010000004.1"/>
</dbReference>
<protein>
    <submittedName>
        <fullName evidence="2">Glycosyltransferase</fullName>
        <ecNumber evidence="2">2.4.-.-</ecNumber>
    </submittedName>
</protein>
<dbReference type="InterPro" id="IPR001296">
    <property type="entry name" value="Glyco_trans_1"/>
</dbReference>
<proteinExistence type="predicted"/>